<dbReference type="InterPro" id="IPR036055">
    <property type="entry name" value="LDL_receptor-like_sf"/>
</dbReference>
<dbReference type="SMART" id="SM00192">
    <property type="entry name" value="LDLa"/>
    <property type="match status" value="4"/>
</dbReference>
<evidence type="ECO:0000256" key="5">
    <source>
        <dbReference type="ARBA" id="ARBA00023136"/>
    </source>
</evidence>
<keyword evidence="4" id="KW-1133">Transmembrane helix</keyword>
<dbReference type="PRINTS" id="PR00261">
    <property type="entry name" value="LDLRECEPTOR"/>
</dbReference>
<organism evidence="10 11">
    <name type="scientific">Thelohanellus kitauei</name>
    <name type="common">Myxosporean</name>
    <dbReference type="NCBI Taxonomy" id="669202"/>
    <lineage>
        <taxon>Eukaryota</taxon>
        <taxon>Metazoa</taxon>
        <taxon>Cnidaria</taxon>
        <taxon>Myxozoa</taxon>
        <taxon>Myxosporea</taxon>
        <taxon>Bivalvulida</taxon>
        <taxon>Platysporina</taxon>
        <taxon>Myxobolidae</taxon>
        <taxon>Thelohanellus</taxon>
    </lineage>
</organism>
<dbReference type="Pfam" id="PF00057">
    <property type="entry name" value="Ldl_recept_a"/>
    <property type="match status" value="3"/>
</dbReference>
<dbReference type="CDD" id="cd00112">
    <property type="entry name" value="LDLa"/>
    <property type="match status" value="4"/>
</dbReference>
<evidence type="ECO:0000256" key="3">
    <source>
        <dbReference type="ARBA" id="ARBA00022737"/>
    </source>
</evidence>
<evidence type="ECO:0000256" key="6">
    <source>
        <dbReference type="ARBA" id="ARBA00023157"/>
    </source>
</evidence>
<evidence type="ECO:0000256" key="4">
    <source>
        <dbReference type="ARBA" id="ARBA00022989"/>
    </source>
</evidence>
<feature type="disulfide bond" evidence="9">
    <location>
        <begin position="170"/>
        <end position="185"/>
    </location>
</feature>
<keyword evidence="2" id="KW-0812">Transmembrane</keyword>
<keyword evidence="5" id="KW-0472">Membrane</keyword>
<protein>
    <submittedName>
        <fullName evidence="10">Low-density lipoprotein receptor-related protein 2</fullName>
    </submittedName>
</protein>
<dbReference type="PANTHER" id="PTHR22722:SF5">
    <property type="entry name" value="LOW-DENSITY LIPOPROTEIN RECEPTOR-RELATED PROTEIN 1B"/>
    <property type="match status" value="1"/>
</dbReference>
<keyword evidence="11" id="KW-1185">Reference proteome</keyword>
<keyword evidence="7 10" id="KW-0675">Receptor</keyword>
<feature type="disulfide bond" evidence="9">
    <location>
        <begin position="71"/>
        <end position="83"/>
    </location>
</feature>
<feature type="disulfide bond" evidence="9">
    <location>
        <begin position="197"/>
        <end position="215"/>
    </location>
</feature>
<dbReference type="GO" id="GO:0005886">
    <property type="term" value="C:plasma membrane"/>
    <property type="evidence" value="ECO:0007669"/>
    <property type="project" value="TreeGrafter"/>
</dbReference>
<dbReference type="Gene3D" id="4.10.400.10">
    <property type="entry name" value="Low-density Lipoprotein Receptor"/>
    <property type="match status" value="4"/>
</dbReference>
<comment type="caution">
    <text evidence="10">The sequence shown here is derived from an EMBL/GenBank/DDBJ whole genome shotgun (WGS) entry which is preliminary data.</text>
</comment>
<dbReference type="PROSITE" id="PS01209">
    <property type="entry name" value="LDLRA_1"/>
    <property type="match status" value="2"/>
</dbReference>
<proteinExistence type="predicted"/>
<keyword evidence="8" id="KW-0325">Glycoprotein</keyword>
<feature type="disulfide bond" evidence="9">
    <location>
        <begin position="78"/>
        <end position="96"/>
    </location>
</feature>
<keyword evidence="10" id="KW-0449">Lipoprotein</keyword>
<dbReference type="GO" id="GO:0043235">
    <property type="term" value="C:receptor complex"/>
    <property type="evidence" value="ECO:0007669"/>
    <property type="project" value="TreeGrafter"/>
</dbReference>
<feature type="disulfide bond" evidence="9">
    <location>
        <begin position="190"/>
        <end position="202"/>
    </location>
</feature>
<dbReference type="GO" id="GO:0005041">
    <property type="term" value="F:low-density lipoprotein particle receptor activity"/>
    <property type="evidence" value="ECO:0007669"/>
    <property type="project" value="TreeGrafter"/>
</dbReference>
<evidence type="ECO:0000313" key="11">
    <source>
        <dbReference type="Proteomes" id="UP000031668"/>
    </source>
</evidence>
<feature type="disulfide bond" evidence="9">
    <location>
        <begin position="209"/>
        <end position="224"/>
    </location>
</feature>
<evidence type="ECO:0000256" key="8">
    <source>
        <dbReference type="ARBA" id="ARBA00023180"/>
    </source>
</evidence>
<feature type="disulfide bond" evidence="9">
    <location>
        <begin position="151"/>
        <end position="163"/>
    </location>
</feature>
<feature type="disulfide bond" evidence="9">
    <location>
        <begin position="129"/>
        <end position="144"/>
    </location>
</feature>
<accession>A0A0C2MTF8</accession>
<evidence type="ECO:0000256" key="9">
    <source>
        <dbReference type="PROSITE-ProRule" id="PRU00124"/>
    </source>
</evidence>
<dbReference type="OrthoDB" id="10063075at2759"/>
<reference evidence="10 11" key="1">
    <citation type="journal article" date="2014" name="Genome Biol. Evol.">
        <title>The genome of the myxosporean Thelohanellus kitauei shows adaptations to nutrient acquisition within its fish host.</title>
        <authorList>
            <person name="Yang Y."/>
            <person name="Xiong J."/>
            <person name="Zhou Z."/>
            <person name="Huo F."/>
            <person name="Miao W."/>
            <person name="Ran C."/>
            <person name="Liu Y."/>
            <person name="Zhang J."/>
            <person name="Feng J."/>
            <person name="Wang M."/>
            <person name="Wang M."/>
            <person name="Wang L."/>
            <person name="Yao B."/>
        </authorList>
    </citation>
    <scope>NUCLEOTIDE SEQUENCE [LARGE SCALE GENOMIC DNA]</scope>
    <source>
        <strain evidence="10">Wuqing</strain>
    </source>
</reference>
<dbReference type="InterPro" id="IPR023415">
    <property type="entry name" value="LDLR_class-A_CS"/>
</dbReference>
<feature type="disulfide bond" evidence="9">
    <location>
        <begin position="90"/>
        <end position="105"/>
    </location>
</feature>
<dbReference type="AlphaFoldDB" id="A0A0C2MTF8"/>
<gene>
    <name evidence="10" type="ORF">RF11_05979</name>
</gene>
<evidence type="ECO:0000256" key="1">
    <source>
        <dbReference type="ARBA" id="ARBA00004167"/>
    </source>
</evidence>
<evidence type="ECO:0000256" key="2">
    <source>
        <dbReference type="ARBA" id="ARBA00022692"/>
    </source>
</evidence>
<dbReference type="PROSITE" id="PS50068">
    <property type="entry name" value="LDLRA_2"/>
    <property type="match status" value="4"/>
</dbReference>
<comment type="caution">
    <text evidence="9">Lacks conserved residue(s) required for the propagation of feature annotation.</text>
</comment>
<dbReference type="InterPro" id="IPR051221">
    <property type="entry name" value="LDLR-related"/>
</dbReference>
<dbReference type="InterPro" id="IPR002172">
    <property type="entry name" value="LDrepeatLR_classA_rpt"/>
</dbReference>
<feature type="disulfide bond" evidence="9">
    <location>
        <begin position="158"/>
        <end position="176"/>
    </location>
</feature>
<comment type="subcellular location">
    <subcellularLocation>
        <location evidence="1">Membrane</location>
        <topology evidence="1">Single-pass membrane protein</topology>
    </subcellularLocation>
</comment>
<dbReference type="OMA" id="DERMCII"/>
<dbReference type="PANTHER" id="PTHR22722">
    <property type="entry name" value="LOW-DENSITY LIPOPROTEIN RECEPTOR-RELATED PROTEIN 2-RELATED"/>
    <property type="match status" value="1"/>
</dbReference>
<dbReference type="SUPFAM" id="SSF57424">
    <property type="entry name" value="LDL receptor-like module"/>
    <property type="match status" value="4"/>
</dbReference>
<name>A0A0C2MTF8_THEKT</name>
<evidence type="ECO:0000256" key="7">
    <source>
        <dbReference type="ARBA" id="ARBA00023170"/>
    </source>
</evidence>
<keyword evidence="6 9" id="KW-1015">Disulfide bond</keyword>
<sequence>MSDFRMLIFKGSDDDFISKILRNDCKYSDCEYFCSITKSKRFQCGCPDGMILDEILDKCKCLNETVGCSMCKRNEFMCPDKRCLNQIYRCDGVEDCPGASDEFNCPTKCESGQFMCFTDKLCLSLNKICDGKKDCSDGTDELDCSRVLPRCGEGLFECFNQKCINSQKVCDGSNDCGDNSDEEDCLTKRCTEYGAHCDDGTCLFPHQMCDDVYHCKDFSDERMCIIENVTR</sequence>
<dbReference type="EMBL" id="JWZT01004047">
    <property type="protein sequence ID" value="KII65002.1"/>
    <property type="molecule type" value="Genomic_DNA"/>
</dbReference>
<keyword evidence="3" id="KW-0677">Repeat</keyword>
<dbReference type="Proteomes" id="UP000031668">
    <property type="component" value="Unassembled WGS sequence"/>
</dbReference>
<evidence type="ECO:0000313" key="10">
    <source>
        <dbReference type="EMBL" id="KII65002.1"/>
    </source>
</evidence>